<accession>A0A4Y2LPY1</accession>
<dbReference type="PANTHER" id="PTHR23106">
    <property type="entry name" value="ANGIOGENIC FACTOR WITH G PATCH AND FHA DOMAINS 1"/>
    <property type="match status" value="1"/>
</dbReference>
<dbReference type="Proteomes" id="UP000499080">
    <property type="component" value="Unassembled WGS sequence"/>
</dbReference>
<dbReference type="EMBL" id="BGPR01200549">
    <property type="protein sequence ID" value="GBN16652.1"/>
    <property type="molecule type" value="Genomic_DNA"/>
</dbReference>
<proteinExistence type="predicted"/>
<organism evidence="1 2">
    <name type="scientific">Araneus ventricosus</name>
    <name type="common">Orbweaver spider</name>
    <name type="synonym">Epeira ventricosa</name>
    <dbReference type="NCBI Taxonomy" id="182803"/>
    <lineage>
        <taxon>Eukaryota</taxon>
        <taxon>Metazoa</taxon>
        <taxon>Ecdysozoa</taxon>
        <taxon>Arthropoda</taxon>
        <taxon>Chelicerata</taxon>
        <taxon>Arachnida</taxon>
        <taxon>Araneae</taxon>
        <taxon>Araneomorphae</taxon>
        <taxon>Entelegynae</taxon>
        <taxon>Araneoidea</taxon>
        <taxon>Araneidae</taxon>
        <taxon>Araneus</taxon>
    </lineage>
</organism>
<feature type="non-terminal residue" evidence="1">
    <location>
        <position position="69"/>
    </location>
</feature>
<gene>
    <name evidence="1" type="ORF">AVEN_225513_1</name>
</gene>
<dbReference type="InterPro" id="IPR053027">
    <property type="entry name" value="AGGF1"/>
</dbReference>
<dbReference type="PANTHER" id="PTHR23106:SF24">
    <property type="entry name" value="ANGIOGENIC FACTOR WITH G PATCH AND FHA DOMAINS 1"/>
    <property type="match status" value="1"/>
</dbReference>
<reference evidence="1 2" key="1">
    <citation type="journal article" date="2019" name="Sci. Rep.">
        <title>Orb-weaving spider Araneus ventricosus genome elucidates the spidroin gene catalogue.</title>
        <authorList>
            <person name="Kono N."/>
            <person name="Nakamura H."/>
            <person name="Ohtoshi R."/>
            <person name="Moran D.A.P."/>
            <person name="Shinohara A."/>
            <person name="Yoshida Y."/>
            <person name="Fujiwara M."/>
            <person name="Mori M."/>
            <person name="Tomita M."/>
            <person name="Arakawa K."/>
        </authorList>
    </citation>
    <scope>NUCLEOTIDE SEQUENCE [LARGE SCALE GENOMIC DNA]</scope>
</reference>
<keyword evidence="2" id="KW-1185">Reference proteome</keyword>
<evidence type="ECO:0000313" key="2">
    <source>
        <dbReference type="Proteomes" id="UP000499080"/>
    </source>
</evidence>
<comment type="caution">
    <text evidence="1">The sequence shown here is derived from an EMBL/GenBank/DDBJ whole genome shotgun (WGS) entry which is preliminary data.</text>
</comment>
<name>A0A4Y2LPY1_ARAVE</name>
<protein>
    <submittedName>
        <fullName evidence="1">Uncharacterized protein</fullName>
    </submittedName>
</protein>
<evidence type="ECO:0000313" key="1">
    <source>
        <dbReference type="EMBL" id="GBN16652.1"/>
    </source>
</evidence>
<dbReference type="AlphaFoldDB" id="A0A4Y2LPY1"/>
<sequence>MGNLSNEEAICTRHAMIESSPPCPPCIRAIVEHSSKLKIGSLILITCTGAVIGRESSNTVSVPDIGVSK</sequence>
<dbReference type="OrthoDB" id="2538319at2759"/>